<feature type="domain" description="DUF6534" evidence="2">
    <location>
        <begin position="34"/>
        <end position="114"/>
    </location>
</feature>
<accession>A0ABR1JS23</accession>
<keyword evidence="1" id="KW-1133">Transmembrane helix</keyword>
<reference evidence="3 4" key="1">
    <citation type="submission" date="2024-01" db="EMBL/GenBank/DDBJ databases">
        <title>A draft genome for the cacao thread blight pathogen Marasmiellus scandens.</title>
        <authorList>
            <person name="Baruah I.K."/>
            <person name="Leung J."/>
            <person name="Bukari Y."/>
            <person name="Amoako-Attah I."/>
            <person name="Meinhardt L.W."/>
            <person name="Bailey B.A."/>
            <person name="Cohen S.P."/>
        </authorList>
    </citation>
    <scope>NUCLEOTIDE SEQUENCE [LARGE SCALE GENOMIC DNA]</scope>
    <source>
        <strain evidence="3 4">GH-19</strain>
    </source>
</reference>
<keyword evidence="1" id="KW-0812">Transmembrane</keyword>
<evidence type="ECO:0000256" key="1">
    <source>
        <dbReference type="SAM" id="Phobius"/>
    </source>
</evidence>
<keyword evidence="1" id="KW-0472">Membrane</keyword>
<feature type="transmembrane region" description="Helical" evidence="1">
    <location>
        <begin position="62"/>
        <end position="89"/>
    </location>
</feature>
<evidence type="ECO:0000313" key="3">
    <source>
        <dbReference type="EMBL" id="KAK7466345.1"/>
    </source>
</evidence>
<evidence type="ECO:0000313" key="4">
    <source>
        <dbReference type="Proteomes" id="UP001498398"/>
    </source>
</evidence>
<proteinExistence type="predicted"/>
<organism evidence="3 4">
    <name type="scientific">Marasmiellus scandens</name>
    <dbReference type="NCBI Taxonomy" id="2682957"/>
    <lineage>
        <taxon>Eukaryota</taxon>
        <taxon>Fungi</taxon>
        <taxon>Dikarya</taxon>
        <taxon>Basidiomycota</taxon>
        <taxon>Agaricomycotina</taxon>
        <taxon>Agaricomycetes</taxon>
        <taxon>Agaricomycetidae</taxon>
        <taxon>Agaricales</taxon>
        <taxon>Marasmiineae</taxon>
        <taxon>Omphalotaceae</taxon>
        <taxon>Marasmiellus</taxon>
    </lineage>
</organism>
<feature type="transmembrane region" description="Helical" evidence="1">
    <location>
        <begin position="95"/>
        <end position="117"/>
    </location>
</feature>
<protein>
    <recommendedName>
        <fullName evidence="2">DUF6534 domain-containing protein</fullName>
    </recommendedName>
</protein>
<comment type="caution">
    <text evidence="3">The sequence shown here is derived from an EMBL/GenBank/DDBJ whole genome shotgun (WGS) entry which is preliminary data.</text>
</comment>
<sequence>MFHVTIGNTAAVWQIVDTSSKFCITGLIIAAAASAAADIAIAVVSFITLWRVSTAYTKTKSILKRVSVLAVTCGFVSAAATVVDLILLFENFTAFLVTFTLLGRVYTLTLLANFLLLKHLGSNETTIDTVGPTFRRNTTTVDGATVTGPAVFETRMSQDVSRTCDRSFTIPIDLSAQHSTAEGDYSTQGSHTPDFDHIKSYSSPLTSRDGIRIETEHDIES</sequence>
<keyword evidence="4" id="KW-1185">Reference proteome</keyword>
<dbReference type="Proteomes" id="UP001498398">
    <property type="component" value="Unassembled WGS sequence"/>
</dbReference>
<name>A0ABR1JS23_9AGAR</name>
<dbReference type="Pfam" id="PF20152">
    <property type="entry name" value="DUF6534"/>
    <property type="match status" value="1"/>
</dbReference>
<dbReference type="EMBL" id="JBANRG010000005">
    <property type="protein sequence ID" value="KAK7466345.1"/>
    <property type="molecule type" value="Genomic_DNA"/>
</dbReference>
<dbReference type="InterPro" id="IPR045339">
    <property type="entry name" value="DUF6534"/>
</dbReference>
<evidence type="ECO:0000259" key="2">
    <source>
        <dbReference type="Pfam" id="PF20152"/>
    </source>
</evidence>
<feature type="transmembrane region" description="Helical" evidence="1">
    <location>
        <begin position="27"/>
        <end position="50"/>
    </location>
</feature>
<gene>
    <name evidence="3" type="ORF">VKT23_005073</name>
</gene>